<evidence type="ECO:0000256" key="10">
    <source>
        <dbReference type="RuleBase" id="RU000594"/>
    </source>
</evidence>
<dbReference type="EMBL" id="VLLI01000001">
    <property type="protein sequence ID" value="TWJ04436.1"/>
    <property type="molecule type" value="Genomic_DNA"/>
</dbReference>
<dbReference type="GO" id="GO:0004190">
    <property type="term" value="F:aspartic-type endopeptidase activity"/>
    <property type="evidence" value="ECO:0007669"/>
    <property type="project" value="UniProtKB-UniRule"/>
</dbReference>
<evidence type="ECO:0000256" key="1">
    <source>
        <dbReference type="ARBA" id="ARBA00006139"/>
    </source>
</evidence>
<dbReference type="Pfam" id="PF01252">
    <property type="entry name" value="Peptidase_A8"/>
    <property type="match status" value="1"/>
</dbReference>
<comment type="subcellular location">
    <subcellularLocation>
        <location evidence="9">Cell membrane</location>
        <topology evidence="9">Multi-pass membrane protein</topology>
    </subcellularLocation>
</comment>
<evidence type="ECO:0000256" key="6">
    <source>
        <dbReference type="ARBA" id="ARBA00022801"/>
    </source>
</evidence>
<feature type="active site" evidence="9">
    <location>
        <position position="125"/>
    </location>
</feature>
<comment type="catalytic activity">
    <reaction evidence="9 10">
        <text>Release of signal peptides from bacterial membrane prolipoproteins. Hydrolyzes -Xaa-Yaa-Zaa-|-(S,diacylglyceryl)Cys-, in which Xaa is hydrophobic (preferably Leu), and Yaa (Ala or Ser) and Zaa (Gly or Ala) have small, neutral side chains.</text>
        <dbReference type="EC" id="3.4.23.36"/>
    </reaction>
</comment>
<dbReference type="PRINTS" id="PR00781">
    <property type="entry name" value="LIPOSIGPTASE"/>
</dbReference>
<dbReference type="InterPro" id="IPR001872">
    <property type="entry name" value="Peptidase_A8"/>
</dbReference>
<comment type="pathway">
    <text evidence="9">Protein modification; lipoprotein biosynthesis (signal peptide cleavage).</text>
</comment>
<dbReference type="EC" id="3.4.23.36" evidence="9"/>
<dbReference type="NCBIfam" id="TIGR00077">
    <property type="entry name" value="lspA"/>
    <property type="match status" value="1"/>
</dbReference>
<evidence type="ECO:0000256" key="4">
    <source>
        <dbReference type="ARBA" id="ARBA00022692"/>
    </source>
</evidence>
<gene>
    <name evidence="9" type="primary">lspA</name>
    <name evidence="12" type="ORF">JN11_00145</name>
</gene>
<evidence type="ECO:0000256" key="3">
    <source>
        <dbReference type="ARBA" id="ARBA00022670"/>
    </source>
</evidence>
<dbReference type="GO" id="GO:0005886">
    <property type="term" value="C:plasma membrane"/>
    <property type="evidence" value="ECO:0007669"/>
    <property type="project" value="UniProtKB-SubCell"/>
</dbReference>
<evidence type="ECO:0000256" key="5">
    <source>
        <dbReference type="ARBA" id="ARBA00022750"/>
    </source>
</evidence>
<keyword evidence="5 9" id="KW-0064">Aspartyl protease</keyword>
<evidence type="ECO:0000256" key="11">
    <source>
        <dbReference type="RuleBase" id="RU004181"/>
    </source>
</evidence>
<reference evidence="12 13" key="1">
    <citation type="submission" date="2019-07" db="EMBL/GenBank/DDBJ databases">
        <title>Genomic Encyclopedia of Archaeal and Bacterial Type Strains, Phase II (KMG-II): from individual species to whole genera.</title>
        <authorList>
            <person name="Goeker M."/>
        </authorList>
    </citation>
    <scope>NUCLEOTIDE SEQUENCE [LARGE SCALE GENOMIC DNA]</scope>
    <source>
        <strain evidence="12 13">ATCC BAA-1854</strain>
    </source>
</reference>
<sequence>MKANRLLRTFLILFILALNIGCDQVSKSIVRHKLDQFSELRYLHNHFTLSNVENTGAFLSLGNSLSHPVKLVVLNILPLLAVLFGLGFVLVKTNLSKITVLGIILIVGGGFGNIYDRIVYGSVTDFMHINFVIFQTGVFNVADMSIMAGTFMILLEAYLKKKKEPEIKEPGSLS</sequence>
<keyword evidence="8 9" id="KW-0472">Membrane</keyword>
<evidence type="ECO:0000256" key="9">
    <source>
        <dbReference type="HAMAP-Rule" id="MF_00161"/>
    </source>
</evidence>
<protein>
    <recommendedName>
        <fullName evidence="9">Lipoprotein signal peptidase</fullName>
        <ecNumber evidence="9">3.4.23.36</ecNumber>
    </recommendedName>
    <alternativeName>
        <fullName evidence="9">Prolipoprotein signal peptidase</fullName>
    </alternativeName>
    <alternativeName>
        <fullName evidence="9">Signal peptidase II</fullName>
        <shortName evidence="9">SPase II</shortName>
    </alternativeName>
</protein>
<organism evidence="12 13">
    <name type="scientific">Mucilaginibacter frigoritolerans</name>
    <dbReference type="NCBI Taxonomy" id="652788"/>
    <lineage>
        <taxon>Bacteria</taxon>
        <taxon>Pseudomonadati</taxon>
        <taxon>Bacteroidota</taxon>
        <taxon>Sphingobacteriia</taxon>
        <taxon>Sphingobacteriales</taxon>
        <taxon>Sphingobacteriaceae</taxon>
        <taxon>Mucilaginibacter</taxon>
    </lineage>
</organism>
<feature type="transmembrane region" description="Helical" evidence="9">
    <location>
        <begin position="127"/>
        <end position="155"/>
    </location>
</feature>
<dbReference type="PROSITE" id="PS00855">
    <property type="entry name" value="SPASE_II"/>
    <property type="match status" value="1"/>
</dbReference>
<proteinExistence type="inferred from homology"/>
<name>A0A562UF56_9SPHI</name>
<feature type="transmembrane region" description="Helical" evidence="9">
    <location>
        <begin position="98"/>
        <end position="115"/>
    </location>
</feature>
<dbReference type="Proteomes" id="UP000317010">
    <property type="component" value="Unassembled WGS sequence"/>
</dbReference>
<keyword evidence="4 9" id="KW-0812">Transmembrane</keyword>
<keyword evidence="6 9" id="KW-0378">Hydrolase</keyword>
<dbReference type="GO" id="GO:0006508">
    <property type="term" value="P:proteolysis"/>
    <property type="evidence" value="ECO:0007669"/>
    <property type="project" value="UniProtKB-KW"/>
</dbReference>
<evidence type="ECO:0000313" key="13">
    <source>
        <dbReference type="Proteomes" id="UP000317010"/>
    </source>
</evidence>
<accession>A0A562UF56</accession>
<dbReference type="PANTHER" id="PTHR33695">
    <property type="entry name" value="LIPOPROTEIN SIGNAL PEPTIDASE"/>
    <property type="match status" value="1"/>
</dbReference>
<keyword evidence="2 9" id="KW-1003">Cell membrane</keyword>
<feature type="transmembrane region" description="Helical" evidence="9">
    <location>
        <begin position="71"/>
        <end position="91"/>
    </location>
</feature>
<dbReference type="PANTHER" id="PTHR33695:SF1">
    <property type="entry name" value="LIPOPROTEIN SIGNAL PEPTIDASE"/>
    <property type="match status" value="1"/>
</dbReference>
<dbReference type="OrthoDB" id="9810259at2"/>
<dbReference type="HAMAP" id="MF_00161">
    <property type="entry name" value="LspA"/>
    <property type="match status" value="1"/>
</dbReference>
<evidence type="ECO:0000313" key="12">
    <source>
        <dbReference type="EMBL" id="TWJ04436.1"/>
    </source>
</evidence>
<feature type="active site" evidence="9">
    <location>
        <position position="143"/>
    </location>
</feature>
<comment type="caution">
    <text evidence="9">Lacks conserved residue(s) required for the propagation of feature annotation.</text>
</comment>
<dbReference type="RefSeq" id="WP_144908657.1">
    <property type="nucleotide sequence ID" value="NZ_VLLI01000001.1"/>
</dbReference>
<comment type="similarity">
    <text evidence="1 9 11">Belongs to the peptidase A8 family.</text>
</comment>
<comment type="caution">
    <text evidence="12">The sequence shown here is derived from an EMBL/GenBank/DDBJ whole genome shotgun (WGS) entry which is preliminary data.</text>
</comment>
<dbReference type="AlphaFoldDB" id="A0A562UF56"/>
<dbReference type="UniPathway" id="UPA00665"/>
<comment type="function">
    <text evidence="9 10">This protein specifically catalyzes the removal of signal peptides from prolipoproteins.</text>
</comment>
<keyword evidence="7 9" id="KW-1133">Transmembrane helix</keyword>
<keyword evidence="3 9" id="KW-0645">Protease</keyword>
<evidence type="ECO:0000256" key="8">
    <source>
        <dbReference type="ARBA" id="ARBA00023136"/>
    </source>
</evidence>
<evidence type="ECO:0000256" key="7">
    <source>
        <dbReference type="ARBA" id="ARBA00022989"/>
    </source>
</evidence>
<keyword evidence="13" id="KW-1185">Reference proteome</keyword>
<evidence type="ECO:0000256" key="2">
    <source>
        <dbReference type="ARBA" id="ARBA00022475"/>
    </source>
</evidence>